<comment type="caution">
    <text evidence="4">The sequence shown here is derived from an EMBL/GenBank/DDBJ whole genome shotgun (WGS) entry which is preliminary data.</text>
</comment>
<feature type="chain" id="PRO_5042057298" description="DUF7729 domain-containing protein" evidence="2">
    <location>
        <begin position="20"/>
        <end position="242"/>
    </location>
</feature>
<dbReference type="EMBL" id="BTCM01000002">
    <property type="protein sequence ID" value="GMK55232.1"/>
    <property type="molecule type" value="Genomic_DNA"/>
</dbReference>
<evidence type="ECO:0000256" key="1">
    <source>
        <dbReference type="SAM" id="MobiDB-lite"/>
    </source>
</evidence>
<evidence type="ECO:0000259" key="3">
    <source>
        <dbReference type="Pfam" id="PF24855"/>
    </source>
</evidence>
<dbReference type="PANTHER" id="PTHR39460:SF1">
    <property type="entry name" value="C6 TRANSCRIPTION FACTOR"/>
    <property type="match status" value="1"/>
</dbReference>
<evidence type="ECO:0000313" key="5">
    <source>
        <dbReference type="Proteomes" id="UP001222932"/>
    </source>
</evidence>
<feature type="signal peptide" evidence="2">
    <location>
        <begin position="1"/>
        <end position="19"/>
    </location>
</feature>
<feature type="region of interest" description="Disordered" evidence="1">
    <location>
        <begin position="67"/>
        <end position="92"/>
    </location>
</feature>
<reference evidence="4" key="2">
    <citation type="submission" date="2023-06" db="EMBL/GenBank/DDBJ databases">
        <authorList>
            <person name="Kobayashi Y."/>
            <person name="Kayamori A."/>
            <person name="Aoki K."/>
            <person name="Shiwa Y."/>
            <person name="Fujita N."/>
            <person name="Sugita T."/>
            <person name="Iwasaki W."/>
            <person name="Tanaka N."/>
            <person name="Takashima M."/>
        </authorList>
    </citation>
    <scope>NUCLEOTIDE SEQUENCE</scope>
    <source>
        <strain evidence="4">HIS016</strain>
    </source>
</reference>
<reference evidence="4" key="1">
    <citation type="journal article" date="2023" name="BMC Genomics">
        <title>Chromosome-level genome assemblies of Cutaneotrichosporon spp. (Trichosporonales, Basidiomycota) reveal imbalanced evolution between nucleotide sequences and chromosome synteny.</title>
        <authorList>
            <person name="Kobayashi Y."/>
            <person name="Kayamori A."/>
            <person name="Aoki K."/>
            <person name="Shiwa Y."/>
            <person name="Matsutani M."/>
            <person name="Fujita N."/>
            <person name="Sugita T."/>
            <person name="Iwasaki W."/>
            <person name="Tanaka N."/>
            <person name="Takashima M."/>
        </authorList>
    </citation>
    <scope>NUCLEOTIDE SEQUENCE</scope>
    <source>
        <strain evidence="4">HIS016</strain>
    </source>
</reference>
<dbReference type="InterPro" id="IPR056146">
    <property type="entry name" value="DUF7729"/>
</dbReference>
<dbReference type="AlphaFoldDB" id="A0AAD3TQZ5"/>
<protein>
    <recommendedName>
        <fullName evidence="3">DUF7729 domain-containing protein</fullName>
    </recommendedName>
</protein>
<dbReference type="PANTHER" id="PTHR39460">
    <property type="entry name" value="EXPRESSED PROTEIN"/>
    <property type="match status" value="1"/>
</dbReference>
<feature type="compositionally biased region" description="Low complexity" evidence="1">
    <location>
        <begin position="71"/>
        <end position="80"/>
    </location>
</feature>
<dbReference type="Proteomes" id="UP001222932">
    <property type="component" value="Unassembled WGS sequence"/>
</dbReference>
<keyword evidence="5" id="KW-1185">Reference proteome</keyword>
<proteinExistence type="predicted"/>
<organism evidence="4 5">
    <name type="scientific">Cutaneotrichosporon spelunceum</name>
    <dbReference type="NCBI Taxonomy" id="1672016"/>
    <lineage>
        <taxon>Eukaryota</taxon>
        <taxon>Fungi</taxon>
        <taxon>Dikarya</taxon>
        <taxon>Basidiomycota</taxon>
        <taxon>Agaricomycotina</taxon>
        <taxon>Tremellomycetes</taxon>
        <taxon>Trichosporonales</taxon>
        <taxon>Trichosporonaceae</taxon>
        <taxon>Cutaneotrichosporon</taxon>
    </lineage>
</organism>
<evidence type="ECO:0000313" key="4">
    <source>
        <dbReference type="EMBL" id="GMK55232.1"/>
    </source>
</evidence>
<keyword evidence="2" id="KW-0732">Signal</keyword>
<name>A0AAD3TQZ5_9TREE</name>
<accession>A0AAD3TQZ5</accession>
<gene>
    <name evidence="4" type="ORF">CspeluHIS016_0202880</name>
</gene>
<sequence length="242" mass="25538">MRVLSVLTLAVAATASALAVHPNRLNRGSFPLLERQEVTAETPTAIITASYSATAVAATSTGLPPAPSVLPKAPSSAPTVAPSPTPTPLDTSISSSLSNECMSYLTNLISNSTFLSCLPFSLLLQTSNSYRTQLNDARSSGNYSYLNELIAYASSPAPESEACDQAFAEFAEAVKDRTNCGSDLSRGMPVARQARRGLSNYAAVRTAVGLVNPDTGSYCYLEAVASERPDDAYLWQLPMGNM</sequence>
<evidence type="ECO:0000256" key="2">
    <source>
        <dbReference type="SAM" id="SignalP"/>
    </source>
</evidence>
<feature type="domain" description="DUF7729" evidence="3">
    <location>
        <begin position="85"/>
        <end position="241"/>
    </location>
</feature>
<dbReference type="Pfam" id="PF24855">
    <property type="entry name" value="DUF7729"/>
    <property type="match status" value="1"/>
</dbReference>